<feature type="transmembrane region" description="Helical" evidence="1">
    <location>
        <begin position="57"/>
        <end position="76"/>
    </location>
</feature>
<keyword evidence="1" id="KW-1133">Transmembrane helix</keyword>
<protein>
    <submittedName>
        <fullName evidence="2">DUF3953 domain-containing protein</fullName>
    </submittedName>
</protein>
<sequence>MLKIARIGLSVIIVIVATYMLITRNFEFMPYNIFLLSVLMAVMGADELKKGRKGYGYLGIAASLFCFFVTFQVVFFA</sequence>
<feature type="transmembrane region" description="Helical" evidence="1">
    <location>
        <begin position="28"/>
        <end position="45"/>
    </location>
</feature>
<dbReference type="InterPro" id="IPR025018">
    <property type="entry name" value="DUF3953"/>
</dbReference>
<proteinExistence type="predicted"/>
<evidence type="ECO:0000313" key="2">
    <source>
        <dbReference type="EMBL" id="MFD2680318.1"/>
    </source>
</evidence>
<comment type="caution">
    <text evidence="2">The sequence shown here is derived from an EMBL/GenBank/DDBJ whole genome shotgun (WGS) entry which is preliminary data.</text>
</comment>
<dbReference type="RefSeq" id="WP_071411819.1">
    <property type="nucleotide sequence ID" value="NZ_JBHUMF010000015.1"/>
</dbReference>
<evidence type="ECO:0000256" key="1">
    <source>
        <dbReference type="SAM" id="Phobius"/>
    </source>
</evidence>
<evidence type="ECO:0000313" key="3">
    <source>
        <dbReference type="Proteomes" id="UP001597506"/>
    </source>
</evidence>
<gene>
    <name evidence="2" type="ORF">ACFSUL_06080</name>
</gene>
<feature type="transmembrane region" description="Helical" evidence="1">
    <location>
        <begin position="7"/>
        <end position="22"/>
    </location>
</feature>
<keyword evidence="1" id="KW-0812">Transmembrane</keyword>
<keyword evidence="1" id="KW-0472">Membrane</keyword>
<dbReference type="EMBL" id="JBHUMF010000015">
    <property type="protein sequence ID" value="MFD2680318.1"/>
    <property type="molecule type" value="Genomic_DNA"/>
</dbReference>
<name>A0ABW5RNR1_9BACI</name>
<dbReference type="Pfam" id="PF13129">
    <property type="entry name" value="DUF3953"/>
    <property type="match status" value="1"/>
</dbReference>
<accession>A0ABW5RNR1</accession>
<keyword evidence="3" id="KW-1185">Reference proteome</keyword>
<reference evidence="3" key="1">
    <citation type="journal article" date="2019" name="Int. J. Syst. Evol. Microbiol.">
        <title>The Global Catalogue of Microorganisms (GCM) 10K type strain sequencing project: providing services to taxonomists for standard genome sequencing and annotation.</title>
        <authorList>
            <consortium name="The Broad Institute Genomics Platform"/>
            <consortium name="The Broad Institute Genome Sequencing Center for Infectious Disease"/>
            <person name="Wu L."/>
            <person name="Ma J."/>
        </authorList>
    </citation>
    <scope>NUCLEOTIDE SEQUENCE [LARGE SCALE GENOMIC DNA]</scope>
    <source>
        <strain evidence="3">KCTC 3913</strain>
    </source>
</reference>
<dbReference type="Proteomes" id="UP001597506">
    <property type="component" value="Unassembled WGS sequence"/>
</dbReference>
<organism evidence="2 3">
    <name type="scientific">Bacillus seohaeanensis</name>
    <dbReference type="NCBI Taxonomy" id="284580"/>
    <lineage>
        <taxon>Bacteria</taxon>
        <taxon>Bacillati</taxon>
        <taxon>Bacillota</taxon>
        <taxon>Bacilli</taxon>
        <taxon>Bacillales</taxon>
        <taxon>Bacillaceae</taxon>
        <taxon>Bacillus</taxon>
    </lineage>
</organism>